<dbReference type="RefSeq" id="WP_249332319.1">
    <property type="nucleotide sequence ID" value="NZ_JACRSY010000008.1"/>
</dbReference>
<dbReference type="InterPro" id="IPR041657">
    <property type="entry name" value="HTH_17"/>
</dbReference>
<organism evidence="2 3">
    <name type="scientific">Zhenhengia yiwuensis</name>
    <dbReference type="NCBI Taxonomy" id="2763666"/>
    <lineage>
        <taxon>Bacteria</taxon>
        <taxon>Bacillati</taxon>
        <taxon>Bacillota</taxon>
        <taxon>Clostridia</taxon>
        <taxon>Lachnospirales</taxon>
        <taxon>Lachnospiraceae</taxon>
        <taxon>Zhenhengia</taxon>
    </lineage>
</organism>
<evidence type="ECO:0000313" key="3">
    <source>
        <dbReference type="Proteomes" id="UP000655830"/>
    </source>
</evidence>
<comment type="caution">
    <text evidence="2">The sequence shown here is derived from an EMBL/GenBank/DDBJ whole genome shotgun (WGS) entry which is preliminary data.</text>
</comment>
<keyword evidence="3" id="KW-1185">Reference proteome</keyword>
<dbReference type="InterPro" id="IPR010093">
    <property type="entry name" value="SinI_DNA-bd"/>
</dbReference>
<evidence type="ECO:0000313" key="2">
    <source>
        <dbReference type="EMBL" id="MBC8579165.1"/>
    </source>
</evidence>
<dbReference type="EMBL" id="JACRSY010000008">
    <property type="protein sequence ID" value="MBC8579165.1"/>
    <property type="molecule type" value="Genomic_DNA"/>
</dbReference>
<reference evidence="2" key="1">
    <citation type="submission" date="2020-08" db="EMBL/GenBank/DDBJ databases">
        <title>Genome public.</title>
        <authorList>
            <person name="Liu C."/>
            <person name="Sun Q."/>
        </authorList>
    </citation>
    <scope>NUCLEOTIDE SEQUENCE</scope>
    <source>
        <strain evidence="2">NSJ-12</strain>
    </source>
</reference>
<dbReference type="InterPro" id="IPR009061">
    <property type="entry name" value="DNA-bd_dom_put_sf"/>
</dbReference>
<dbReference type="GO" id="GO:0003677">
    <property type="term" value="F:DNA binding"/>
    <property type="evidence" value="ECO:0007669"/>
    <property type="project" value="InterPro"/>
</dbReference>
<evidence type="ECO:0000259" key="1">
    <source>
        <dbReference type="Pfam" id="PF12728"/>
    </source>
</evidence>
<dbReference type="NCBIfam" id="TIGR01764">
    <property type="entry name" value="excise"/>
    <property type="match status" value="1"/>
</dbReference>
<gene>
    <name evidence="2" type="ORF">H8718_06390</name>
</gene>
<dbReference type="Pfam" id="PF12728">
    <property type="entry name" value="HTH_17"/>
    <property type="match status" value="1"/>
</dbReference>
<name>A0A926EIG6_9FIRM</name>
<sequence>MTNKELEQQLFLLTKRVEELETEKASLLGKLYKISDVAELLGVSQRTVYHMIERGELPTVKFGTTRVRATDLLKLIGNNEEYHEQTV</sequence>
<accession>A0A926EIG6</accession>
<feature type="domain" description="Helix-turn-helix" evidence="1">
    <location>
        <begin position="31"/>
        <end position="77"/>
    </location>
</feature>
<dbReference type="Proteomes" id="UP000655830">
    <property type="component" value="Unassembled WGS sequence"/>
</dbReference>
<protein>
    <submittedName>
        <fullName evidence="2">Helix-turn-helix domain-containing protein</fullName>
    </submittedName>
</protein>
<proteinExistence type="predicted"/>
<dbReference type="AlphaFoldDB" id="A0A926EIG6"/>
<dbReference type="SUPFAM" id="SSF46955">
    <property type="entry name" value="Putative DNA-binding domain"/>
    <property type="match status" value="1"/>
</dbReference>